<name>A0A1M5S1N0_9BRAD</name>
<evidence type="ECO:0008006" key="4">
    <source>
        <dbReference type="Google" id="ProtNLM"/>
    </source>
</evidence>
<proteinExistence type="predicted"/>
<organism evidence="2 3">
    <name type="scientific">Bradyrhizobium erythrophlei</name>
    <dbReference type="NCBI Taxonomy" id="1437360"/>
    <lineage>
        <taxon>Bacteria</taxon>
        <taxon>Pseudomonadati</taxon>
        <taxon>Pseudomonadota</taxon>
        <taxon>Alphaproteobacteria</taxon>
        <taxon>Hyphomicrobiales</taxon>
        <taxon>Nitrobacteraceae</taxon>
        <taxon>Bradyrhizobium</taxon>
    </lineage>
</organism>
<dbReference type="GO" id="GO:0005524">
    <property type="term" value="F:ATP binding"/>
    <property type="evidence" value="ECO:0007669"/>
    <property type="project" value="InterPro"/>
</dbReference>
<evidence type="ECO:0000313" key="2">
    <source>
        <dbReference type="EMBL" id="SHH32238.1"/>
    </source>
</evidence>
<accession>A0A1M5S1N0</accession>
<dbReference type="InterPro" id="IPR037219">
    <property type="entry name" value="Peptidase_M41-like"/>
</dbReference>
<evidence type="ECO:0000256" key="1">
    <source>
        <dbReference type="SAM" id="MobiDB-lite"/>
    </source>
</evidence>
<dbReference type="GO" id="GO:0004222">
    <property type="term" value="F:metalloendopeptidase activity"/>
    <property type="evidence" value="ECO:0007669"/>
    <property type="project" value="InterPro"/>
</dbReference>
<reference evidence="2 3" key="1">
    <citation type="submission" date="2016-11" db="EMBL/GenBank/DDBJ databases">
        <authorList>
            <person name="Jaros S."/>
            <person name="Januszkiewicz K."/>
            <person name="Wedrychowicz H."/>
        </authorList>
    </citation>
    <scope>NUCLEOTIDE SEQUENCE [LARGE SCALE GENOMIC DNA]</scope>
    <source>
        <strain evidence="2 3">GAS242</strain>
    </source>
</reference>
<dbReference type="EMBL" id="LT670818">
    <property type="protein sequence ID" value="SHH32238.1"/>
    <property type="molecule type" value="Genomic_DNA"/>
</dbReference>
<dbReference type="GO" id="GO:0004176">
    <property type="term" value="F:ATP-dependent peptidase activity"/>
    <property type="evidence" value="ECO:0007669"/>
    <property type="project" value="InterPro"/>
</dbReference>
<dbReference type="RefSeq" id="WP_154073587.1">
    <property type="nucleotide sequence ID" value="NZ_LT670818.1"/>
</dbReference>
<dbReference type="SUPFAM" id="SSF140990">
    <property type="entry name" value="FtsH protease domain-like"/>
    <property type="match status" value="1"/>
</dbReference>
<protein>
    <recommendedName>
        <fullName evidence="4">Peptidase M41 domain-containing protein</fullName>
    </recommendedName>
</protein>
<evidence type="ECO:0000313" key="3">
    <source>
        <dbReference type="Proteomes" id="UP000190675"/>
    </source>
</evidence>
<gene>
    <name evidence="2" type="ORF">SAMN05444169_6886</name>
</gene>
<dbReference type="OrthoDB" id="8230141at2"/>
<dbReference type="Gene3D" id="1.20.58.760">
    <property type="entry name" value="Peptidase M41"/>
    <property type="match status" value="1"/>
</dbReference>
<sequence>MTKIESGDNGKFAPFSRARRGRAPLGVGARPLFESAERSPAAPVEPPAASDQISRAGGRAAADDYRIALHEASHATTGRLLGSPLGGCTIVPGPTFSGLCWGPTFQSRFTPSPPVRSLCEQITPLLPIPGENRECISEIVLHCHNRVVELVSGSLGELLFLGSAWPADSDRAQERALASLVASSPDSIEAFVAFARREAEHLLRTHAHVVRALADELLKKRTLDSGEIDEVIRGVCANKAVADERERRLDWRAREASAKKFRAMVEA</sequence>
<dbReference type="GO" id="GO:0006508">
    <property type="term" value="P:proteolysis"/>
    <property type="evidence" value="ECO:0007669"/>
    <property type="project" value="InterPro"/>
</dbReference>
<dbReference type="AlphaFoldDB" id="A0A1M5S1N0"/>
<dbReference type="Proteomes" id="UP000190675">
    <property type="component" value="Chromosome I"/>
</dbReference>
<feature type="region of interest" description="Disordered" evidence="1">
    <location>
        <begin position="30"/>
        <end position="53"/>
    </location>
</feature>
<feature type="compositionally biased region" description="Low complexity" evidence="1">
    <location>
        <begin position="38"/>
        <end position="53"/>
    </location>
</feature>